<name>A0ABS2REY6_9ACTN</name>
<evidence type="ECO:0008006" key="3">
    <source>
        <dbReference type="Google" id="ProtNLM"/>
    </source>
</evidence>
<keyword evidence="2" id="KW-1185">Reference proteome</keyword>
<dbReference type="Proteomes" id="UP000704762">
    <property type="component" value="Unassembled WGS sequence"/>
</dbReference>
<accession>A0ABS2REY6</accession>
<organism evidence="1 2">
    <name type="scientific">Microlunatus panaciterrae</name>
    <dbReference type="NCBI Taxonomy" id="400768"/>
    <lineage>
        <taxon>Bacteria</taxon>
        <taxon>Bacillati</taxon>
        <taxon>Actinomycetota</taxon>
        <taxon>Actinomycetes</taxon>
        <taxon>Propionibacteriales</taxon>
        <taxon>Propionibacteriaceae</taxon>
        <taxon>Microlunatus</taxon>
    </lineage>
</organism>
<proteinExistence type="predicted"/>
<evidence type="ECO:0000313" key="2">
    <source>
        <dbReference type="Proteomes" id="UP000704762"/>
    </source>
</evidence>
<sequence>MYFDHHLRLEPRQPQRDFDRGVAAEVADPVWFLGRQWQLGELQGEDAGSPVRVRATVARRRLDPVGGDPRWDPTRVPPEAIIESEPGDWWTIGRRIRYGARFRAFVDAAALPAECYLRRPPPGSRAYGTDLPAPYDAFSSDADGVGYLDGWQLWRRRAELGIPEAPFAEIPAVEPDDAWLPDQLCYQAEFRCAEHTFTVERHDGGRVDWYTVDGDRPFAEAAAEPVAGTVSVFPAQLTYPGAPHARYWQIEDAAVDLGGYPPDRSHFASMLLTDLLSTHGTEWFLFPIDTEAGHAVTLQAVTVLDGFGEEWSSAASPELAPPTDWSLFRTDQAEGADFNTLLVWPTAVGPLSGAVLEEVILGVDEYSNLLWAVERRVNSRDVRTPSVEERGGLPLPPRADPVNVPVQDYRYLLGSDAVPYWHPYQLDEFEGRRRFLQSRLVDYTGAEAALMEPEPAARLLTDPRLGGAQPVHAIDPATVPVGGLVLRRRWQLARATDGQPVLWVGRERSPLLAPPARHLRFDVMQPR</sequence>
<protein>
    <recommendedName>
        <fullName evidence="3">DUF2169 domain-containing protein</fullName>
    </recommendedName>
</protein>
<gene>
    <name evidence="1" type="ORF">JOE57_000480</name>
</gene>
<comment type="caution">
    <text evidence="1">The sequence shown here is derived from an EMBL/GenBank/DDBJ whole genome shotgun (WGS) entry which is preliminary data.</text>
</comment>
<evidence type="ECO:0000313" key="1">
    <source>
        <dbReference type="EMBL" id="MBM7797559.1"/>
    </source>
</evidence>
<dbReference type="EMBL" id="JAFBCF010000001">
    <property type="protein sequence ID" value="MBM7797559.1"/>
    <property type="molecule type" value="Genomic_DNA"/>
</dbReference>
<dbReference type="RefSeq" id="WP_204916224.1">
    <property type="nucleotide sequence ID" value="NZ_BAAAQP010000011.1"/>
</dbReference>
<reference evidence="1 2" key="1">
    <citation type="submission" date="2021-01" db="EMBL/GenBank/DDBJ databases">
        <title>Sequencing the genomes of 1000 actinobacteria strains.</title>
        <authorList>
            <person name="Klenk H.-P."/>
        </authorList>
    </citation>
    <scope>NUCLEOTIDE SEQUENCE [LARGE SCALE GENOMIC DNA]</scope>
    <source>
        <strain evidence="1 2">DSM 18662</strain>
    </source>
</reference>